<evidence type="ECO:0000256" key="1">
    <source>
        <dbReference type="ARBA" id="ARBA00022741"/>
    </source>
</evidence>
<dbReference type="GO" id="GO:0016887">
    <property type="term" value="F:ATP hydrolysis activity"/>
    <property type="evidence" value="ECO:0007669"/>
    <property type="project" value="InterPro"/>
</dbReference>
<name>A0A1H3Y4D2_9GAMM</name>
<dbReference type="AlphaFoldDB" id="A0A1H3Y4D2"/>
<dbReference type="InterPro" id="IPR015854">
    <property type="entry name" value="ABC_transpr_LolD-like"/>
</dbReference>
<evidence type="ECO:0000256" key="2">
    <source>
        <dbReference type="ARBA" id="ARBA00022840"/>
    </source>
</evidence>
<dbReference type="InterPro" id="IPR027417">
    <property type="entry name" value="P-loop_NTPase"/>
</dbReference>
<dbReference type="InterPro" id="IPR017871">
    <property type="entry name" value="ABC_transporter-like_CS"/>
</dbReference>
<dbReference type="OrthoDB" id="9784450at2"/>
<accession>A0A1H3Y4D2</accession>
<feature type="domain" description="ABC transporter" evidence="3">
    <location>
        <begin position="20"/>
        <end position="251"/>
    </location>
</feature>
<protein>
    <submittedName>
        <fullName evidence="4">Peptide/nickel transport system ATP-binding protein</fullName>
    </submittedName>
</protein>
<dbReference type="PANTHER" id="PTHR24220">
    <property type="entry name" value="IMPORT ATP-BINDING PROTEIN"/>
    <property type="match status" value="1"/>
</dbReference>
<keyword evidence="2 4" id="KW-0067">ATP-binding</keyword>
<dbReference type="PROSITE" id="PS50893">
    <property type="entry name" value="ABC_TRANSPORTER_2"/>
    <property type="match status" value="2"/>
</dbReference>
<sequence>MNAVSSIQQVTNGARYEPLVQLRNITVTLDNKPILQNVDFQLGEKQCVAITGPSGAGKSTLLRLLAGIYHGHLEGHIEHFGTDCLASPDSRIGMVPQGVADNLNPHMTVVEHLLDGLDIHFKLSRRECHKRAHDLARQVALPQVLLKRYPRHLSGGEIQRVLLALALVSDPEILLLDEPTAALDEYTRNQIYQLLAQQRRIRTIVLVTHDMDLARAVADKVVRMGSGKVLEQAPATSLSSDICSRAPDTFKEPLVSPSQQVLELRQLNLNHHGRVLFSNFKMDLLRGSLTLVYGASGSGKTTLARVLAGWDPLPEGTELHRNGKAVLLAQHATAACARHFTLRQILEEPLIVSQQPVHDSQIRHWLKQVHLPHTDQFLQRYPASLSGGELQRLLLARAMLSEPELLIADEPTSALDPALREEMVSLLLTVQRLSDCTLLIFTHDKALVHLTGQAGWQLTSSGLSENGHYVQI</sequence>
<dbReference type="EMBL" id="FNRJ01000001">
    <property type="protein sequence ID" value="SEA05692.1"/>
    <property type="molecule type" value="Genomic_DNA"/>
</dbReference>
<dbReference type="GO" id="GO:0005524">
    <property type="term" value="F:ATP binding"/>
    <property type="evidence" value="ECO:0007669"/>
    <property type="project" value="UniProtKB-KW"/>
</dbReference>
<dbReference type="Proteomes" id="UP000242469">
    <property type="component" value="Unassembled WGS sequence"/>
</dbReference>
<dbReference type="STRING" id="1122198.SAMN02745729_101350"/>
<evidence type="ECO:0000259" key="3">
    <source>
        <dbReference type="PROSITE" id="PS50893"/>
    </source>
</evidence>
<dbReference type="GO" id="GO:0022857">
    <property type="term" value="F:transmembrane transporter activity"/>
    <property type="evidence" value="ECO:0007669"/>
    <property type="project" value="TreeGrafter"/>
</dbReference>
<dbReference type="InterPro" id="IPR003593">
    <property type="entry name" value="AAA+_ATPase"/>
</dbReference>
<dbReference type="Gene3D" id="3.40.50.300">
    <property type="entry name" value="P-loop containing nucleotide triphosphate hydrolases"/>
    <property type="match status" value="2"/>
</dbReference>
<dbReference type="Pfam" id="PF00005">
    <property type="entry name" value="ABC_tran"/>
    <property type="match status" value="2"/>
</dbReference>
<evidence type="ECO:0000313" key="4">
    <source>
        <dbReference type="EMBL" id="SEA05692.1"/>
    </source>
</evidence>
<dbReference type="InterPro" id="IPR003439">
    <property type="entry name" value="ABC_transporter-like_ATP-bd"/>
</dbReference>
<feature type="domain" description="ABC transporter" evidence="3">
    <location>
        <begin position="262"/>
        <end position="472"/>
    </location>
</feature>
<dbReference type="GO" id="GO:0005886">
    <property type="term" value="C:plasma membrane"/>
    <property type="evidence" value="ECO:0007669"/>
    <property type="project" value="TreeGrafter"/>
</dbReference>
<keyword evidence="5" id="KW-1185">Reference proteome</keyword>
<dbReference type="SUPFAM" id="SSF52540">
    <property type="entry name" value="P-loop containing nucleoside triphosphate hydrolases"/>
    <property type="match status" value="2"/>
</dbReference>
<dbReference type="PROSITE" id="PS00211">
    <property type="entry name" value="ABC_TRANSPORTER_1"/>
    <property type="match status" value="2"/>
</dbReference>
<evidence type="ECO:0000313" key="5">
    <source>
        <dbReference type="Proteomes" id="UP000242469"/>
    </source>
</evidence>
<keyword evidence="1" id="KW-0547">Nucleotide-binding</keyword>
<dbReference type="SMART" id="SM00382">
    <property type="entry name" value="AAA"/>
    <property type="match status" value="2"/>
</dbReference>
<dbReference type="RefSeq" id="WP_091822128.1">
    <property type="nucleotide sequence ID" value="NZ_FNRJ01000001.1"/>
</dbReference>
<gene>
    <name evidence="4" type="ORF">SAMN02745729_101350</name>
</gene>
<reference evidence="5" key="1">
    <citation type="submission" date="2016-10" db="EMBL/GenBank/DDBJ databases">
        <authorList>
            <person name="Varghese N."/>
            <person name="Submissions S."/>
        </authorList>
    </citation>
    <scope>NUCLEOTIDE SEQUENCE [LARGE SCALE GENOMIC DNA]</scope>
    <source>
        <strain evidence="5">DSM 11526</strain>
    </source>
</reference>
<proteinExistence type="predicted"/>
<organism evidence="4 5">
    <name type="scientific">Marinobacterium iners DSM 11526</name>
    <dbReference type="NCBI Taxonomy" id="1122198"/>
    <lineage>
        <taxon>Bacteria</taxon>
        <taxon>Pseudomonadati</taxon>
        <taxon>Pseudomonadota</taxon>
        <taxon>Gammaproteobacteria</taxon>
        <taxon>Oceanospirillales</taxon>
        <taxon>Oceanospirillaceae</taxon>
        <taxon>Marinobacterium</taxon>
    </lineage>
</organism>